<feature type="transmembrane region" description="Helical" evidence="8">
    <location>
        <begin position="136"/>
        <end position="164"/>
    </location>
</feature>
<comment type="subcellular location">
    <subcellularLocation>
        <location evidence="1">Membrane</location>
        <topology evidence="1">Multi-pass membrane protein</topology>
    </subcellularLocation>
</comment>
<dbReference type="CDD" id="cd17316">
    <property type="entry name" value="MFS_SV2_like"/>
    <property type="match status" value="1"/>
</dbReference>
<protein>
    <recommendedName>
        <fullName evidence="9">Major facilitator superfamily (MFS) profile domain-containing protein</fullName>
    </recommendedName>
</protein>
<dbReference type="InterPro" id="IPR011701">
    <property type="entry name" value="MFS"/>
</dbReference>
<keyword evidence="4 8" id="KW-0812">Transmembrane</keyword>
<proteinExistence type="inferred from homology"/>
<dbReference type="AlphaFoldDB" id="A0AAD4CZE1"/>
<feature type="transmembrane region" description="Helical" evidence="8">
    <location>
        <begin position="103"/>
        <end position="124"/>
    </location>
</feature>
<dbReference type="Proteomes" id="UP001194746">
    <property type="component" value="Unassembled WGS sequence"/>
</dbReference>
<name>A0AAD4CZE1_ASPNN</name>
<feature type="transmembrane region" description="Helical" evidence="8">
    <location>
        <begin position="348"/>
        <end position="368"/>
    </location>
</feature>
<dbReference type="GO" id="GO:0022857">
    <property type="term" value="F:transmembrane transporter activity"/>
    <property type="evidence" value="ECO:0007669"/>
    <property type="project" value="InterPro"/>
</dbReference>
<dbReference type="PANTHER" id="PTHR23511:SF5">
    <property type="entry name" value="MAJOR FACILITATOR-TYPE TRANSPORTER HXNZ-RELATED"/>
    <property type="match status" value="1"/>
</dbReference>
<evidence type="ECO:0000256" key="3">
    <source>
        <dbReference type="ARBA" id="ARBA00022448"/>
    </source>
</evidence>
<dbReference type="SUPFAM" id="SSF103473">
    <property type="entry name" value="MFS general substrate transporter"/>
    <property type="match status" value="1"/>
</dbReference>
<dbReference type="EMBL" id="VCAU01000001">
    <property type="protein sequence ID" value="KAF9895268.1"/>
    <property type="molecule type" value="Genomic_DNA"/>
</dbReference>
<reference evidence="10" key="1">
    <citation type="journal article" date="2019" name="Beilstein J. Org. Chem.">
        <title>Nanangenines: drimane sesquiterpenoids as the dominant metabolite cohort of a novel Australian fungus, Aspergillus nanangensis.</title>
        <authorList>
            <person name="Lacey H.J."/>
            <person name="Gilchrist C.L.M."/>
            <person name="Crombie A."/>
            <person name="Kalaitzis J.A."/>
            <person name="Vuong D."/>
            <person name="Rutledge P.J."/>
            <person name="Turner P."/>
            <person name="Pitt J.I."/>
            <person name="Lacey E."/>
            <person name="Chooi Y.H."/>
            <person name="Piggott A.M."/>
        </authorList>
    </citation>
    <scope>NUCLEOTIDE SEQUENCE</scope>
    <source>
        <strain evidence="10">MST-FP2251</strain>
    </source>
</reference>
<reference evidence="10" key="2">
    <citation type="submission" date="2020-02" db="EMBL/GenBank/DDBJ databases">
        <authorList>
            <person name="Gilchrist C.L.M."/>
            <person name="Chooi Y.-H."/>
        </authorList>
    </citation>
    <scope>NUCLEOTIDE SEQUENCE</scope>
    <source>
        <strain evidence="10">MST-FP2251</strain>
    </source>
</reference>
<feature type="transmembrane region" description="Helical" evidence="8">
    <location>
        <begin position="503"/>
        <end position="522"/>
    </location>
</feature>
<gene>
    <name evidence="10" type="ORF">FE257_000170</name>
</gene>
<dbReference type="FunFam" id="1.20.1250.20:FF:000171">
    <property type="entry name" value="MFS general substrate transporter"/>
    <property type="match status" value="1"/>
</dbReference>
<feature type="transmembrane region" description="Helical" evidence="8">
    <location>
        <begin position="441"/>
        <end position="461"/>
    </location>
</feature>
<keyword evidence="3" id="KW-0813">Transport</keyword>
<feature type="transmembrane region" description="Helical" evidence="8">
    <location>
        <begin position="389"/>
        <end position="408"/>
    </location>
</feature>
<feature type="compositionally biased region" description="Basic and acidic residues" evidence="7">
    <location>
        <begin position="1"/>
        <end position="11"/>
    </location>
</feature>
<evidence type="ECO:0000256" key="2">
    <source>
        <dbReference type="ARBA" id="ARBA00008335"/>
    </source>
</evidence>
<dbReference type="InterPro" id="IPR036259">
    <property type="entry name" value="MFS_trans_sf"/>
</dbReference>
<evidence type="ECO:0000256" key="5">
    <source>
        <dbReference type="ARBA" id="ARBA00022989"/>
    </source>
</evidence>
<feature type="region of interest" description="Disordered" evidence="7">
    <location>
        <begin position="1"/>
        <end position="24"/>
    </location>
</feature>
<comment type="caution">
    <text evidence="10">The sequence shown here is derived from an EMBL/GenBank/DDBJ whole genome shotgun (WGS) entry which is preliminary data.</text>
</comment>
<dbReference type="Pfam" id="PF07690">
    <property type="entry name" value="MFS_1"/>
    <property type="match status" value="1"/>
</dbReference>
<feature type="transmembrane region" description="Helical" evidence="8">
    <location>
        <begin position="237"/>
        <end position="256"/>
    </location>
</feature>
<evidence type="ECO:0000259" key="9">
    <source>
        <dbReference type="PROSITE" id="PS50850"/>
    </source>
</evidence>
<keyword evidence="11" id="KW-1185">Reference proteome</keyword>
<evidence type="ECO:0000313" key="11">
    <source>
        <dbReference type="Proteomes" id="UP001194746"/>
    </source>
</evidence>
<keyword evidence="6 8" id="KW-0472">Membrane</keyword>
<evidence type="ECO:0000256" key="7">
    <source>
        <dbReference type="SAM" id="MobiDB-lite"/>
    </source>
</evidence>
<keyword evidence="5 8" id="KW-1133">Transmembrane helix</keyword>
<evidence type="ECO:0000256" key="4">
    <source>
        <dbReference type="ARBA" id="ARBA00022692"/>
    </source>
</evidence>
<feature type="domain" description="Major facilitator superfamily (MFS) profile" evidence="9">
    <location>
        <begin position="68"/>
        <end position="525"/>
    </location>
</feature>
<evidence type="ECO:0000313" key="10">
    <source>
        <dbReference type="EMBL" id="KAF9895268.1"/>
    </source>
</evidence>
<feature type="transmembrane region" description="Helical" evidence="8">
    <location>
        <begin position="414"/>
        <end position="434"/>
    </location>
</feature>
<feature type="transmembrane region" description="Helical" evidence="8">
    <location>
        <begin position="196"/>
        <end position="216"/>
    </location>
</feature>
<feature type="transmembrane region" description="Helical" evidence="8">
    <location>
        <begin position="64"/>
        <end position="83"/>
    </location>
</feature>
<sequence>MGDIQREEKPPQSESNGSGDEIGKVIPTEDATVEEFYGSSTTEAYRLKSELIGRCMEEIGMGRYQWKLFVVTGFGWIVDNFASQGIGSVQPPIQLEFPDIVQVSYSSVAYYVGLIIGASFWGISSDLVGRKPAFNITLLIAGIFLCGAAGTMNFVAFSALWSVIGTAAGGNVPVDSMIFLEYVPGSHQWLLTALSAWWNLGQLIVSLIAWVFLANYTCPTDATPETCARRENMGWRYTLITLGAISLAFTFIRIFIFKLPETPRYLLSQGKDQAAVDAVNYVARHNRKEEPLTIGMLRDIDRRLGTVTEGEEGAGLSTREILKENLKDFRGSHYKALFATKKLARHTILIWTIWLTIGIAYPLYFNFLPSYLATKFTQNSSLYLTYRNYCIQSAVGIVGPLSAAYLVNTFLGRRWMMGISAIVTGVFLFAYVGVNTPTASLAFSCVTGLLGNFEYAVMYAFTPESFPGPHRGTGTGTAASLLRVGGLAASLISSHTGFTPAPIYVSAALWVAVGGICFGLPFETHGHAAI</sequence>
<comment type="similarity">
    <text evidence="2">Belongs to the major facilitator superfamily.</text>
</comment>
<evidence type="ECO:0000256" key="1">
    <source>
        <dbReference type="ARBA" id="ARBA00004141"/>
    </source>
</evidence>
<dbReference type="PANTHER" id="PTHR23511">
    <property type="entry name" value="SYNAPTIC VESICLE GLYCOPROTEIN 2"/>
    <property type="match status" value="1"/>
</dbReference>
<organism evidence="10 11">
    <name type="scientific">Aspergillus nanangensis</name>
    <dbReference type="NCBI Taxonomy" id="2582783"/>
    <lineage>
        <taxon>Eukaryota</taxon>
        <taxon>Fungi</taxon>
        <taxon>Dikarya</taxon>
        <taxon>Ascomycota</taxon>
        <taxon>Pezizomycotina</taxon>
        <taxon>Eurotiomycetes</taxon>
        <taxon>Eurotiomycetidae</taxon>
        <taxon>Eurotiales</taxon>
        <taxon>Aspergillaceae</taxon>
        <taxon>Aspergillus</taxon>
        <taxon>Aspergillus subgen. Circumdati</taxon>
    </lineage>
</organism>
<dbReference type="Gene3D" id="1.20.1250.20">
    <property type="entry name" value="MFS general substrate transporter like domains"/>
    <property type="match status" value="1"/>
</dbReference>
<dbReference type="GO" id="GO:0016020">
    <property type="term" value="C:membrane"/>
    <property type="evidence" value="ECO:0007669"/>
    <property type="project" value="UniProtKB-SubCell"/>
</dbReference>
<accession>A0AAD4CZE1</accession>
<dbReference type="InterPro" id="IPR020846">
    <property type="entry name" value="MFS_dom"/>
</dbReference>
<evidence type="ECO:0000256" key="6">
    <source>
        <dbReference type="ARBA" id="ARBA00023136"/>
    </source>
</evidence>
<evidence type="ECO:0000256" key="8">
    <source>
        <dbReference type="SAM" id="Phobius"/>
    </source>
</evidence>
<dbReference type="PROSITE" id="PS50850">
    <property type="entry name" value="MFS"/>
    <property type="match status" value="1"/>
</dbReference>